<dbReference type="InParanoid" id="K5XAC0"/>
<dbReference type="HOGENOM" id="CLU_016261_1_0_1"/>
<dbReference type="SUPFAM" id="SSF82199">
    <property type="entry name" value="SET domain"/>
    <property type="match status" value="1"/>
</dbReference>
<keyword evidence="9" id="KW-0496">Mitochondrion</keyword>
<dbReference type="GO" id="GO:0006605">
    <property type="term" value="P:protein targeting"/>
    <property type="evidence" value="ECO:0007669"/>
    <property type="project" value="InterPro"/>
</dbReference>
<evidence type="ECO:0000256" key="9">
    <source>
        <dbReference type="ARBA" id="ARBA00023128"/>
    </source>
</evidence>
<comment type="subcellular location">
    <subcellularLocation>
        <location evidence="1">Mitochondrion outer membrane</location>
        <topology evidence="1">Single-pass membrane protein</topology>
    </subcellularLocation>
</comment>
<reference evidence="16 17" key="1">
    <citation type="journal article" date="2012" name="BMC Genomics">
        <title>Comparative genomics of the white-rot fungi, Phanerochaete carnosa and P. chrysosporium, to elucidate the genetic basis of the distinct wood types they colonize.</title>
        <authorList>
            <person name="Suzuki H."/>
            <person name="MacDonald J."/>
            <person name="Syed K."/>
            <person name="Salamov A."/>
            <person name="Hori C."/>
            <person name="Aerts A."/>
            <person name="Henrissat B."/>
            <person name="Wiebenga A."/>
            <person name="vanKuyk P.A."/>
            <person name="Barry K."/>
            <person name="Lindquist E."/>
            <person name="LaButti K."/>
            <person name="Lapidus A."/>
            <person name="Lucas S."/>
            <person name="Coutinho P."/>
            <person name="Gong Y."/>
            <person name="Samejima M."/>
            <person name="Mahadevan R."/>
            <person name="Abou-Zaid M."/>
            <person name="de Vries R.P."/>
            <person name="Igarashi K."/>
            <person name="Yadav J.S."/>
            <person name="Grigoriev I.V."/>
            <person name="Master E.R."/>
        </authorList>
    </citation>
    <scope>NUCLEOTIDE SEQUENCE [LARGE SCALE GENOMIC DNA]</scope>
    <source>
        <strain evidence="16 17">HHB-10118-sp</strain>
    </source>
</reference>
<dbReference type="InterPro" id="IPR023392">
    <property type="entry name" value="Tom20_dom_sf"/>
</dbReference>
<accession>K5XAC0</accession>
<dbReference type="PANTHER" id="PTHR46402">
    <property type="entry name" value="SET AND MYND DOMAIN-CONTAINING PROTEIN 5"/>
    <property type="match status" value="1"/>
</dbReference>
<keyword evidence="8" id="KW-1133">Transmembrane helix</keyword>
<keyword evidence="10" id="KW-0472">Membrane</keyword>
<dbReference type="OrthoDB" id="2154253at2759"/>
<dbReference type="Pfam" id="PF02064">
    <property type="entry name" value="MAS20"/>
    <property type="match status" value="1"/>
</dbReference>
<evidence type="ECO:0000256" key="6">
    <source>
        <dbReference type="ARBA" id="ARBA00022692"/>
    </source>
</evidence>
<dbReference type="GO" id="GO:0032259">
    <property type="term" value="P:methylation"/>
    <property type="evidence" value="ECO:0007669"/>
    <property type="project" value="UniProtKB-KW"/>
</dbReference>
<comment type="similarity">
    <text evidence="2">Belongs to the Tom20 family.</text>
</comment>
<dbReference type="InterPro" id="IPR046341">
    <property type="entry name" value="SET_dom_sf"/>
</dbReference>
<dbReference type="GO" id="GO:0006886">
    <property type="term" value="P:intracellular protein transport"/>
    <property type="evidence" value="ECO:0007669"/>
    <property type="project" value="InterPro"/>
</dbReference>
<keyword evidence="3" id="KW-0489">Methyltransferase</keyword>
<evidence type="ECO:0000256" key="14">
    <source>
        <dbReference type="SAM" id="MobiDB-lite"/>
    </source>
</evidence>
<feature type="domain" description="SET" evidence="15">
    <location>
        <begin position="76"/>
        <end position="386"/>
    </location>
</feature>
<organism evidence="16 17">
    <name type="scientific">Phanerochaete carnosa (strain HHB-10118-sp)</name>
    <name type="common">White-rot fungus</name>
    <name type="synonym">Peniophora carnosa</name>
    <dbReference type="NCBI Taxonomy" id="650164"/>
    <lineage>
        <taxon>Eukaryota</taxon>
        <taxon>Fungi</taxon>
        <taxon>Dikarya</taxon>
        <taxon>Basidiomycota</taxon>
        <taxon>Agaricomycotina</taxon>
        <taxon>Agaricomycetes</taxon>
        <taxon>Polyporales</taxon>
        <taxon>Phanerochaetaceae</taxon>
        <taxon>Phanerochaete</taxon>
    </lineage>
</organism>
<feature type="region of interest" description="Disordered" evidence="14">
    <location>
        <begin position="311"/>
        <end position="332"/>
    </location>
</feature>
<keyword evidence="17" id="KW-1185">Reference proteome</keyword>
<dbReference type="GO" id="GO:0005742">
    <property type="term" value="C:mitochondrial outer membrane translocase complex"/>
    <property type="evidence" value="ECO:0007669"/>
    <property type="project" value="InterPro"/>
</dbReference>
<dbReference type="PROSITE" id="PS50280">
    <property type="entry name" value="SET"/>
    <property type="match status" value="1"/>
</dbReference>
<keyword evidence="7" id="KW-1000">Mitochondrion outer membrane</keyword>
<evidence type="ECO:0000259" key="15">
    <source>
        <dbReference type="PROSITE" id="PS50280"/>
    </source>
</evidence>
<evidence type="ECO:0000256" key="13">
    <source>
        <dbReference type="ARBA" id="ARBA00048619"/>
    </source>
</evidence>
<feature type="compositionally biased region" description="Basic and acidic residues" evidence="14">
    <location>
        <begin position="311"/>
        <end position="328"/>
    </location>
</feature>
<keyword evidence="6" id="KW-0812">Transmembrane</keyword>
<dbReference type="AlphaFoldDB" id="K5XAC0"/>
<dbReference type="KEGG" id="pco:PHACADRAFT_250621"/>
<dbReference type="Pfam" id="PF00856">
    <property type="entry name" value="SET"/>
    <property type="match status" value="1"/>
</dbReference>
<dbReference type="EMBL" id="JH930469">
    <property type="protein sequence ID" value="EKM59852.1"/>
    <property type="molecule type" value="Genomic_DNA"/>
</dbReference>
<dbReference type="PANTHER" id="PTHR46402:SF2">
    <property type="entry name" value="HISTONE-LYSINE N-TRIMETHYLTRANSFERASE SMYD5"/>
    <property type="match status" value="1"/>
</dbReference>
<dbReference type="Gene3D" id="1.20.960.10">
    <property type="entry name" value="Mitochondrial outer membrane translocase complex, subunit Tom20 domain"/>
    <property type="match status" value="1"/>
</dbReference>
<keyword evidence="5" id="KW-0949">S-adenosyl-L-methionine</keyword>
<evidence type="ECO:0000256" key="12">
    <source>
        <dbReference type="ARBA" id="ARBA00044528"/>
    </source>
</evidence>
<dbReference type="GO" id="GO:0042799">
    <property type="term" value="F:histone H4K20 methyltransferase activity"/>
    <property type="evidence" value="ECO:0007669"/>
    <property type="project" value="TreeGrafter"/>
</dbReference>
<evidence type="ECO:0000256" key="8">
    <source>
        <dbReference type="ARBA" id="ARBA00022989"/>
    </source>
</evidence>
<dbReference type="Proteomes" id="UP000008370">
    <property type="component" value="Unassembled WGS sequence"/>
</dbReference>
<dbReference type="InterPro" id="IPR002056">
    <property type="entry name" value="MAS20"/>
</dbReference>
<keyword evidence="4" id="KW-0808">Transferase</keyword>
<name>K5XAC0_PHACS</name>
<sequence length="462" mass="51756">MAQASLGEQLCTQGPAFAVPAALAFYRALRVYPTPVELIMLYQTSLPPEVFAIILELTNMDVKERAEGYYDFFPSKSWNVRVQDKDGKKVLFADKDFEKGDVVYKEYPIISALDWDLLEQGSHCVYCLKLVHKVSEYRPENDRLNTVYCSKDCYTKAKQQYHGILFTLDPLLPPEMAAESGAASPEEREKAQAALVEYLKSNQKLANFLVAKWVALQITIETSKVVPGAVHPDKDLPKYIEDDAPEYAIGDHLERLRYLDASVTPEETEVLRKVFGAALPGLEGSLTEDRHVTTLGKMLYNAIGICYSGGRDDKPQLAERPEDQERTRTPYGTSRQIGSGLFLVSSYIQHSCDPSVRPSFPGGTNKLCLMATRAIKEGEELTMAYVDVTQHEGESAEEARRRRRHELARGWRFKCECTRCLAEQTEGSVEVDLGVTADESKIEDAAARFEAKKAEAEAPETD</sequence>
<evidence type="ECO:0000256" key="11">
    <source>
        <dbReference type="ARBA" id="ARBA00042380"/>
    </source>
</evidence>
<dbReference type="CDD" id="cd20071">
    <property type="entry name" value="SET_SMYD"/>
    <property type="match status" value="1"/>
</dbReference>
<dbReference type="GeneID" id="18914975"/>
<dbReference type="InterPro" id="IPR001214">
    <property type="entry name" value="SET_dom"/>
</dbReference>
<evidence type="ECO:0000313" key="17">
    <source>
        <dbReference type="Proteomes" id="UP000008370"/>
    </source>
</evidence>
<evidence type="ECO:0000256" key="1">
    <source>
        <dbReference type="ARBA" id="ARBA00004572"/>
    </source>
</evidence>
<dbReference type="GO" id="GO:0045814">
    <property type="term" value="P:negative regulation of gene expression, epigenetic"/>
    <property type="evidence" value="ECO:0007669"/>
    <property type="project" value="TreeGrafter"/>
</dbReference>
<evidence type="ECO:0000256" key="3">
    <source>
        <dbReference type="ARBA" id="ARBA00022603"/>
    </source>
</evidence>
<evidence type="ECO:0000256" key="10">
    <source>
        <dbReference type="ARBA" id="ARBA00023136"/>
    </source>
</evidence>
<comment type="catalytic activity">
    <reaction evidence="13">
        <text>L-lysyl-[histone] + S-adenosyl-L-methionine = N(6)-methyl-L-lysyl-[histone] + S-adenosyl-L-homocysteine + H(+)</text>
        <dbReference type="Rhea" id="RHEA:10024"/>
        <dbReference type="Rhea" id="RHEA-COMP:9845"/>
        <dbReference type="Rhea" id="RHEA-COMP:9846"/>
        <dbReference type="ChEBI" id="CHEBI:15378"/>
        <dbReference type="ChEBI" id="CHEBI:29969"/>
        <dbReference type="ChEBI" id="CHEBI:57856"/>
        <dbReference type="ChEBI" id="CHEBI:59789"/>
        <dbReference type="ChEBI" id="CHEBI:61929"/>
    </reaction>
    <physiologicalReaction direction="left-to-right" evidence="13">
        <dbReference type="Rhea" id="RHEA:10025"/>
    </physiologicalReaction>
</comment>
<proteinExistence type="inferred from homology"/>
<evidence type="ECO:0000256" key="2">
    <source>
        <dbReference type="ARBA" id="ARBA00005792"/>
    </source>
</evidence>
<evidence type="ECO:0000313" key="16">
    <source>
        <dbReference type="EMBL" id="EKM59852.1"/>
    </source>
</evidence>
<evidence type="ECO:0000256" key="4">
    <source>
        <dbReference type="ARBA" id="ARBA00022679"/>
    </source>
</evidence>
<dbReference type="SUPFAM" id="SSF47157">
    <property type="entry name" value="Mitochondrial import receptor subunit Tom20"/>
    <property type="match status" value="1"/>
</dbReference>
<evidence type="ECO:0000256" key="5">
    <source>
        <dbReference type="ARBA" id="ARBA00022691"/>
    </source>
</evidence>
<gene>
    <name evidence="16" type="ORF">PHACADRAFT_250621</name>
</gene>
<dbReference type="Gene3D" id="2.170.270.10">
    <property type="entry name" value="SET domain"/>
    <property type="match status" value="1"/>
</dbReference>
<dbReference type="RefSeq" id="XP_007392405.1">
    <property type="nucleotide sequence ID" value="XM_007392343.1"/>
</dbReference>
<evidence type="ECO:0000256" key="7">
    <source>
        <dbReference type="ARBA" id="ARBA00022787"/>
    </source>
</evidence>
<protein>
    <recommendedName>
        <fullName evidence="12">Histone-lysine N-methyltransferase SET5</fullName>
    </recommendedName>
    <alternativeName>
        <fullName evidence="11">SET domain-containing protein 5</fullName>
    </alternativeName>
</protein>